<name>A0A5D0I471_9FLAO</name>
<keyword evidence="3" id="KW-1185">Reference proteome</keyword>
<keyword evidence="1" id="KW-0472">Membrane</keyword>
<dbReference type="RefSeq" id="WP_148541447.1">
    <property type="nucleotide sequence ID" value="NZ_VSDQ01000577.1"/>
</dbReference>
<dbReference type="Proteomes" id="UP000323930">
    <property type="component" value="Unassembled WGS sequence"/>
</dbReference>
<comment type="caution">
    <text evidence="2">The sequence shown here is derived from an EMBL/GenBank/DDBJ whole genome shotgun (WGS) entry which is preliminary data.</text>
</comment>
<dbReference type="OrthoDB" id="1189274at2"/>
<feature type="transmembrane region" description="Helical" evidence="1">
    <location>
        <begin position="154"/>
        <end position="183"/>
    </location>
</feature>
<reference evidence="2 3" key="1">
    <citation type="submission" date="2019-08" db="EMBL/GenBank/DDBJ databases">
        <title>Seonamhaeicola sediminis sp. nov., isolated from marine sediment.</title>
        <authorList>
            <person name="Cao W.R."/>
        </authorList>
    </citation>
    <scope>NUCLEOTIDE SEQUENCE [LARGE SCALE GENOMIC DNA]</scope>
    <source>
        <strain evidence="2 3">B011</strain>
    </source>
</reference>
<proteinExistence type="predicted"/>
<evidence type="ECO:0000256" key="1">
    <source>
        <dbReference type="SAM" id="Phobius"/>
    </source>
</evidence>
<evidence type="ECO:0000313" key="2">
    <source>
        <dbReference type="EMBL" id="TYA78444.1"/>
    </source>
</evidence>
<accession>A0A5D0I471</accession>
<keyword evidence="1" id="KW-0812">Transmembrane</keyword>
<evidence type="ECO:0000313" key="3">
    <source>
        <dbReference type="Proteomes" id="UP000323930"/>
    </source>
</evidence>
<dbReference type="AlphaFoldDB" id="A0A5D0I471"/>
<protein>
    <submittedName>
        <fullName evidence="2">Uncharacterized protein</fullName>
    </submittedName>
</protein>
<sequence>MKTWIISQTDTKDTYFIPTEKAFWLSNQPKGVNIADLIENKNLGAIKSIRYEDLKDIVLIDSDTTIQCNFKDDKTDEEEFVLDHTTYAEIRSYLKNNLKGVELKDYSIFKQVIPELITLAIATVLSVITYIAALEIEGGGTVKTSGRRAFFKKIIAAIAEALGTTGTIIVGLIVLGVIAYLLVKKIQNPKKGEVLKVLKTARLTV</sequence>
<organism evidence="2 3">
    <name type="scientific">Seonamhaeicola marinus</name>
    <dbReference type="NCBI Taxonomy" id="1912246"/>
    <lineage>
        <taxon>Bacteria</taxon>
        <taxon>Pseudomonadati</taxon>
        <taxon>Bacteroidota</taxon>
        <taxon>Flavobacteriia</taxon>
        <taxon>Flavobacteriales</taxon>
        <taxon>Flavobacteriaceae</taxon>
    </lineage>
</organism>
<feature type="transmembrane region" description="Helical" evidence="1">
    <location>
        <begin position="116"/>
        <end position="134"/>
    </location>
</feature>
<gene>
    <name evidence="2" type="ORF">FUA24_08790</name>
</gene>
<dbReference type="EMBL" id="VSDQ01000577">
    <property type="protein sequence ID" value="TYA78444.1"/>
    <property type="molecule type" value="Genomic_DNA"/>
</dbReference>
<keyword evidence="1" id="KW-1133">Transmembrane helix</keyword>